<gene>
    <name evidence="5" type="ORF">K489DRAFT_377105</name>
</gene>
<dbReference type="OrthoDB" id="5369447at2759"/>
<reference evidence="5" key="1">
    <citation type="submission" date="2020-01" db="EMBL/GenBank/DDBJ databases">
        <authorList>
            <consortium name="DOE Joint Genome Institute"/>
            <person name="Haridas S."/>
            <person name="Albert R."/>
            <person name="Binder M."/>
            <person name="Bloem J."/>
            <person name="Labutti K."/>
            <person name="Salamov A."/>
            <person name="Andreopoulos B."/>
            <person name="Baker S.E."/>
            <person name="Barry K."/>
            <person name="Bills G."/>
            <person name="Bluhm B.H."/>
            <person name="Cannon C."/>
            <person name="Castanera R."/>
            <person name="Culley D.E."/>
            <person name="Daum C."/>
            <person name="Ezra D."/>
            <person name="Gonzalez J.B."/>
            <person name="Henrissat B."/>
            <person name="Kuo A."/>
            <person name="Liang C."/>
            <person name="Lipzen A."/>
            <person name="Lutzoni F."/>
            <person name="Magnuson J."/>
            <person name="Mondo S."/>
            <person name="Nolan M."/>
            <person name="Ohm R."/>
            <person name="Pangilinan J."/>
            <person name="Park H.-J."/>
            <person name="Ramirez L."/>
            <person name="Alfaro M."/>
            <person name="Sun H."/>
            <person name="Tritt A."/>
            <person name="Yoshinaga Y."/>
            <person name="Zwiers L.-H."/>
            <person name="Turgeon B.G."/>
            <person name="Goodwin S.B."/>
            <person name="Spatafora J.W."/>
            <person name="Crous P.W."/>
            <person name="Grigoriev I.V."/>
        </authorList>
    </citation>
    <scope>NUCLEOTIDE SEQUENCE</scope>
    <source>
        <strain evidence="5">CBS 342.82</strain>
    </source>
</reference>
<dbReference type="PROSITE" id="PS50297">
    <property type="entry name" value="ANK_REP_REGION"/>
    <property type="match status" value="1"/>
</dbReference>
<dbReference type="GeneID" id="54361880"/>
<dbReference type="SMART" id="SM00248">
    <property type="entry name" value="ANK"/>
    <property type="match status" value="5"/>
</dbReference>
<dbReference type="Proteomes" id="UP000504637">
    <property type="component" value="Unplaced"/>
</dbReference>
<dbReference type="AlphaFoldDB" id="A0A6J3MG77"/>
<evidence type="ECO:0000256" key="3">
    <source>
        <dbReference type="PROSITE-ProRule" id="PRU00023"/>
    </source>
</evidence>
<keyword evidence="4" id="KW-1185">Reference proteome</keyword>
<evidence type="ECO:0000256" key="2">
    <source>
        <dbReference type="ARBA" id="ARBA00023043"/>
    </source>
</evidence>
<evidence type="ECO:0000313" key="5">
    <source>
        <dbReference type="RefSeq" id="XP_033463710.1"/>
    </source>
</evidence>
<dbReference type="InterPro" id="IPR036770">
    <property type="entry name" value="Ankyrin_rpt-contain_sf"/>
</dbReference>
<evidence type="ECO:0000256" key="1">
    <source>
        <dbReference type="ARBA" id="ARBA00022737"/>
    </source>
</evidence>
<dbReference type="InterPro" id="IPR002110">
    <property type="entry name" value="Ankyrin_rpt"/>
</dbReference>
<evidence type="ECO:0000313" key="4">
    <source>
        <dbReference type="Proteomes" id="UP000504637"/>
    </source>
</evidence>
<reference evidence="5" key="2">
    <citation type="submission" date="2020-04" db="EMBL/GenBank/DDBJ databases">
        <authorList>
            <consortium name="NCBI Genome Project"/>
        </authorList>
    </citation>
    <scope>NUCLEOTIDE SEQUENCE</scope>
    <source>
        <strain evidence="5">CBS 342.82</strain>
    </source>
</reference>
<organism evidence="5">
    <name type="scientific">Dissoconium aciculare CBS 342.82</name>
    <dbReference type="NCBI Taxonomy" id="1314786"/>
    <lineage>
        <taxon>Eukaryota</taxon>
        <taxon>Fungi</taxon>
        <taxon>Dikarya</taxon>
        <taxon>Ascomycota</taxon>
        <taxon>Pezizomycotina</taxon>
        <taxon>Dothideomycetes</taxon>
        <taxon>Dothideomycetidae</taxon>
        <taxon>Mycosphaerellales</taxon>
        <taxon>Dissoconiaceae</taxon>
        <taxon>Dissoconium</taxon>
    </lineage>
</organism>
<name>A0A6J3MG77_9PEZI</name>
<dbReference type="PANTHER" id="PTHR24198">
    <property type="entry name" value="ANKYRIN REPEAT AND PROTEIN KINASE DOMAIN-CONTAINING PROTEIN"/>
    <property type="match status" value="1"/>
</dbReference>
<protein>
    <submittedName>
        <fullName evidence="5">Ankyrin</fullName>
    </submittedName>
</protein>
<proteinExistence type="predicted"/>
<dbReference type="Pfam" id="PF13637">
    <property type="entry name" value="Ank_4"/>
    <property type="match status" value="1"/>
</dbReference>
<dbReference type="SUPFAM" id="SSF48403">
    <property type="entry name" value="Ankyrin repeat"/>
    <property type="match status" value="1"/>
</dbReference>
<keyword evidence="2 3" id="KW-0040">ANK repeat</keyword>
<feature type="repeat" description="ANK" evidence="3">
    <location>
        <begin position="223"/>
        <end position="251"/>
    </location>
</feature>
<accession>A0A6J3MG77</accession>
<dbReference type="PROSITE" id="PS50088">
    <property type="entry name" value="ANK_REPEAT"/>
    <property type="match status" value="2"/>
</dbReference>
<feature type="repeat" description="ANK" evidence="3">
    <location>
        <begin position="268"/>
        <end position="300"/>
    </location>
</feature>
<dbReference type="PANTHER" id="PTHR24198:SF165">
    <property type="entry name" value="ANKYRIN REPEAT-CONTAINING PROTEIN-RELATED"/>
    <property type="match status" value="1"/>
</dbReference>
<reference evidence="5" key="3">
    <citation type="submission" date="2025-08" db="UniProtKB">
        <authorList>
            <consortium name="RefSeq"/>
        </authorList>
    </citation>
    <scope>IDENTIFICATION</scope>
    <source>
        <strain evidence="5">CBS 342.82</strain>
    </source>
</reference>
<sequence>MAEIDPADLRPYPFKYQSSRAVHSILIGEDAATTLIDASSAGDIATVRSLLEQPAWMKIALETQHYIYSEDRPAKDKDDVRGVLAMKKMNLDRAILPAAINGHAEVVAALLEFASKHDVKPSDVIDREAIRSTVQNDHVAVFEALVAADRNVATFDIHHEQRPLDLALSRGSPEMVAAILKAGGGREFHIKGQPVPSYSGSRMCKSSNKAKVELLIQNGYAVKGSGALQMAAERGALETITYLVEQGADVNEILPAETLPRRENAIFASWTPMHYAAKWRKEEAMKLLESYGAKTDVVDVNGKTPAQLLEERKAAVAEKS</sequence>
<dbReference type="RefSeq" id="XP_033463710.1">
    <property type="nucleotide sequence ID" value="XM_033604080.1"/>
</dbReference>
<keyword evidence="1" id="KW-0677">Repeat</keyword>
<dbReference type="Gene3D" id="1.25.40.20">
    <property type="entry name" value="Ankyrin repeat-containing domain"/>
    <property type="match status" value="2"/>
</dbReference>